<dbReference type="InterPro" id="IPR053137">
    <property type="entry name" value="NLR-like"/>
</dbReference>
<dbReference type="Pfam" id="PF24883">
    <property type="entry name" value="NPHP3_N"/>
    <property type="match status" value="1"/>
</dbReference>
<dbReference type="InterPro" id="IPR056884">
    <property type="entry name" value="NPHP3-like_N"/>
</dbReference>
<name>A0A2I1BX27_ASPN1</name>
<dbReference type="SUPFAM" id="SSF53167">
    <property type="entry name" value="Purine and uridine phosphorylases"/>
    <property type="match status" value="1"/>
</dbReference>
<dbReference type="PANTHER" id="PTHR46082:SF11">
    <property type="entry name" value="AAA+ ATPASE DOMAIN-CONTAINING PROTEIN-RELATED"/>
    <property type="match status" value="1"/>
</dbReference>
<protein>
    <recommendedName>
        <fullName evidence="2">Nephrocystin 3-like N-terminal domain-containing protein</fullName>
    </recommendedName>
</protein>
<evidence type="ECO:0000313" key="3">
    <source>
        <dbReference type="EMBL" id="PKX89922.1"/>
    </source>
</evidence>
<dbReference type="STRING" id="1392255.A0A2I1BX27"/>
<dbReference type="Gene3D" id="3.40.50.300">
    <property type="entry name" value="P-loop containing nucleotide triphosphate hydrolases"/>
    <property type="match status" value="1"/>
</dbReference>
<dbReference type="OrthoDB" id="1577640at2759"/>
<dbReference type="OMA" id="HAPHEES"/>
<dbReference type="RefSeq" id="XP_024678517.1">
    <property type="nucleotide sequence ID" value="XM_024822735.1"/>
</dbReference>
<dbReference type="VEuPathDB" id="FungiDB:P174DRAFT_377161"/>
<dbReference type="InterPro" id="IPR035994">
    <property type="entry name" value="Nucleoside_phosphorylase_sf"/>
</dbReference>
<organism evidence="3 4">
    <name type="scientific">Aspergillus novofumigatus (strain IBT 16806)</name>
    <dbReference type="NCBI Taxonomy" id="1392255"/>
    <lineage>
        <taxon>Eukaryota</taxon>
        <taxon>Fungi</taxon>
        <taxon>Dikarya</taxon>
        <taxon>Ascomycota</taxon>
        <taxon>Pezizomycotina</taxon>
        <taxon>Eurotiomycetes</taxon>
        <taxon>Eurotiomycetidae</taxon>
        <taxon>Eurotiales</taxon>
        <taxon>Aspergillaceae</taxon>
        <taxon>Aspergillus</taxon>
        <taxon>Aspergillus subgen. Fumigati</taxon>
    </lineage>
</organism>
<gene>
    <name evidence="3" type="ORF">P174DRAFT_377161</name>
</gene>
<keyword evidence="4" id="KW-1185">Reference proteome</keyword>
<dbReference type="AlphaFoldDB" id="A0A2I1BX27"/>
<dbReference type="Proteomes" id="UP000234474">
    <property type="component" value="Unassembled WGS sequence"/>
</dbReference>
<dbReference type="SUPFAM" id="SSF52540">
    <property type="entry name" value="P-loop containing nucleoside triphosphate hydrolases"/>
    <property type="match status" value="1"/>
</dbReference>
<dbReference type="GeneID" id="36530061"/>
<dbReference type="InterPro" id="IPR027417">
    <property type="entry name" value="P-loop_NTPase"/>
</dbReference>
<dbReference type="Gene3D" id="3.40.50.1580">
    <property type="entry name" value="Nucleoside phosphorylase domain"/>
    <property type="match status" value="1"/>
</dbReference>
<dbReference type="GO" id="GO:0003824">
    <property type="term" value="F:catalytic activity"/>
    <property type="evidence" value="ECO:0007669"/>
    <property type="project" value="InterPro"/>
</dbReference>
<keyword evidence="1" id="KW-0677">Repeat</keyword>
<comment type="caution">
    <text evidence="3">The sequence shown here is derived from an EMBL/GenBank/DDBJ whole genome shotgun (WGS) entry which is preliminary data.</text>
</comment>
<feature type="domain" description="Nephrocystin 3-like N-terminal" evidence="2">
    <location>
        <begin position="350"/>
        <end position="509"/>
    </location>
</feature>
<evidence type="ECO:0000259" key="2">
    <source>
        <dbReference type="Pfam" id="PF24883"/>
    </source>
</evidence>
<reference evidence="4" key="1">
    <citation type="journal article" date="2018" name="Proc. Natl. Acad. Sci. U.S.A.">
        <title>Linking secondary metabolites to gene clusters through genome sequencing of six diverse Aspergillus species.</title>
        <authorList>
            <person name="Kaerboelling I."/>
            <person name="Vesth T.C."/>
            <person name="Frisvad J.C."/>
            <person name="Nybo J.L."/>
            <person name="Theobald S."/>
            <person name="Kuo A."/>
            <person name="Bowyer P."/>
            <person name="Matsuda Y."/>
            <person name="Mondo S."/>
            <person name="Lyhne E.K."/>
            <person name="Kogle M.E."/>
            <person name="Clum A."/>
            <person name="Lipzen A."/>
            <person name="Salamov A."/>
            <person name="Ngan C.Y."/>
            <person name="Daum C."/>
            <person name="Chiniquy J."/>
            <person name="Barry K."/>
            <person name="LaButti K."/>
            <person name="Haridas S."/>
            <person name="Simmons B.A."/>
            <person name="Magnuson J.K."/>
            <person name="Mortensen U.H."/>
            <person name="Larsen T.O."/>
            <person name="Grigoriev I.V."/>
            <person name="Baker S.E."/>
            <person name="Andersen M.R."/>
        </authorList>
    </citation>
    <scope>NUCLEOTIDE SEQUENCE [LARGE SCALE GENOMIC DNA]</scope>
    <source>
        <strain evidence="4">IBT 16806</strain>
    </source>
</reference>
<evidence type="ECO:0000256" key="1">
    <source>
        <dbReference type="ARBA" id="ARBA00022737"/>
    </source>
</evidence>
<dbReference type="EMBL" id="MSZS01000008">
    <property type="protein sequence ID" value="PKX89922.1"/>
    <property type="molecule type" value="Genomic_DNA"/>
</dbReference>
<sequence length="591" mass="66112">MAPKLPQFDNSKYAVGWIAALPHERAAAEAMLDEEHAPPQHKHMNDHNIYTLGSINGPNGKHNVVITSLPPGRYGTTPAATAATQMLSSFTAVKFGLMVGIGGGIPSTDNDIRLGDIVVSKPEGTFGGVRQYDCGKATVHGFEERGALNSPPRVLLNAMGALQAKHEKKGSTVPAILEAMYKDYPLMAKPRHRPGYIYQGPNRDRLFQPDYEHEASKKDCSDCNTEKEVVRPERPDQYPYIHYGTIASGDQVIKDARKRDQMANNCLSTAAAYAKELLQITNAADIQSTPEARVFIRKDIVQEIESVTKRLAMDQKKQHLDQKQRDVFKWMSPLNPWARHVENQKSRAVGTGAWLFEDPKFLGWFSQKGQCQTLCCYGDPGAGKTIITSNVIDNLEKQIAQHTGLAYIYCDYRDQKEQTTENILGAILKQLLALLAEIPEAVWKLYEERVRQGKPLSLTDTVDLLRITCAQFTTAYICLDALDELRDLQRLLQSLRDRASSLKIFITGRPQVRETIQQYFKEAQIIPIKAHESDIRLYIEHAIGGPDDKEPDAMDDELRRAILKRVVDSAENMLVTLDMPGSTLAPMLTTD</sequence>
<dbReference type="PANTHER" id="PTHR46082">
    <property type="entry name" value="ATP/GTP-BINDING PROTEIN-RELATED"/>
    <property type="match status" value="1"/>
</dbReference>
<evidence type="ECO:0000313" key="4">
    <source>
        <dbReference type="Proteomes" id="UP000234474"/>
    </source>
</evidence>
<accession>A0A2I1BX27</accession>
<proteinExistence type="predicted"/>
<dbReference type="GO" id="GO:0009116">
    <property type="term" value="P:nucleoside metabolic process"/>
    <property type="evidence" value="ECO:0007669"/>
    <property type="project" value="InterPro"/>
</dbReference>